<keyword evidence="1" id="KW-0732">Signal</keyword>
<feature type="chain" id="PRO_5042993799" description="DUF7735 domain-containing protein" evidence="1">
    <location>
        <begin position="22"/>
        <end position="194"/>
    </location>
</feature>
<accession>A0AAN6P5T1</accession>
<proteinExistence type="predicted"/>
<dbReference type="EMBL" id="MU854634">
    <property type="protein sequence ID" value="KAK4032214.1"/>
    <property type="molecule type" value="Genomic_DNA"/>
</dbReference>
<sequence>MQTPALIALTLAVSASALAHAGPAVTPAPLMARDDAACARGAAKISADLPPVPTGDLASWMAEHDGYQILQSALDNYQDGETIADVNKACEIMTSTPTPPASLASAWSSYSEQEKSWLSRASPLISSVAAECTGTGAIGAGGAGFELILATDVPQCTNALNRYNRAVSSDGPATPRYVAAAAGIAGLAAAVVLF</sequence>
<comment type="caution">
    <text evidence="3">The sequence shown here is derived from an EMBL/GenBank/DDBJ whole genome shotgun (WGS) entry which is preliminary data.</text>
</comment>
<evidence type="ECO:0000256" key="1">
    <source>
        <dbReference type="SAM" id="SignalP"/>
    </source>
</evidence>
<dbReference type="AlphaFoldDB" id="A0AAN6P5T1"/>
<dbReference type="Proteomes" id="UP001303115">
    <property type="component" value="Unassembled WGS sequence"/>
</dbReference>
<feature type="signal peptide" evidence="1">
    <location>
        <begin position="1"/>
        <end position="21"/>
    </location>
</feature>
<evidence type="ECO:0000313" key="4">
    <source>
        <dbReference type="Proteomes" id="UP001303115"/>
    </source>
</evidence>
<dbReference type="Pfam" id="PF24870">
    <property type="entry name" value="DUF7735"/>
    <property type="match status" value="1"/>
</dbReference>
<reference evidence="4" key="1">
    <citation type="journal article" date="2023" name="Mol. Phylogenet. Evol.">
        <title>Genome-scale phylogeny and comparative genomics of the fungal order Sordariales.</title>
        <authorList>
            <person name="Hensen N."/>
            <person name="Bonometti L."/>
            <person name="Westerberg I."/>
            <person name="Brannstrom I.O."/>
            <person name="Guillou S."/>
            <person name="Cros-Aarteil S."/>
            <person name="Calhoun S."/>
            <person name="Haridas S."/>
            <person name="Kuo A."/>
            <person name="Mondo S."/>
            <person name="Pangilinan J."/>
            <person name="Riley R."/>
            <person name="LaButti K."/>
            <person name="Andreopoulos B."/>
            <person name="Lipzen A."/>
            <person name="Chen C."/>
            <person name="Yan M."/>
            <person name="Daum C."/>
            <person name="Ng V."/>
            <person name="Clum A."/>
            <person name="Steindorff A."/>
            <person name="Ohm R.A."/>
            <person name="Martin F."/>
            <person name="Silar P."/>
            <person name="Natvig D.O."/>
            <person name="Lalanne C."/>
            <person name="Gautier V."/>
            <person name="Ament-Velasquez S.L."/>
            <person name="Kruys A."/>
            <person name="Hutchinson M.I."/>
            <person name="Powell A.J."/>
            <person name="Barry K."/>
            <person name="Miller A.N."/>
            <person name="Grigoriev I.V."/>
            <person name="Debuchy R."/>
            <person name="Gladieux P."/>
            <person name="Hiltunen Thoren M."/>
            <person name="Johannesson H."/>
        </authorList>
    </citation>
    <scope>NUCLEOTIDE SEQUENCE [LARGE SCALE GENOMIC DNA]</scope>
    <source>
        <strain evidence="4">CBS 284.82</strain>
    </source>
</reference>
<protein>
    <recommendedName>
        <fullName evidence="2">DUF7735 domain-containing protein</fullName>
    </recommendedName>
</protein>
<keyword evidence="4" id="KW-1185">Reference proteome</keyword>
<name>A0AAN6P5T1_9PEZI</name>
<feature type="domain" description="DUF7735" evidence="2">
    <location>
        <begin position="27"/>
        <end position="133"/>
    </location>
</feature>
<evidence type="ECO:0000313" key="3">
    <source>
        <dbReference type="EMBL" id="KAK4032214.1"/>
    </source>
</evidence>
<dbReference type="InterPro" id="IPR056637">
    <property type="entry name" value="DUF7735"/>
</dbReference>
<organism evidence="3 4">
    <name type="scientific">Parachaetomium inaequale</name>
    <dbReference type="NCBI Taxonomy" id="2588326"/>
    <lineage>
        <taxon>Eukaryota</taxon>
        <taxon>Fungi</taxon>
        <taxon>Dikarya</taxon>
        <taxon>Ascomycota</taxon>
        <taxon>Pezizomycotina</taxon>
        <taxon>Sordariomycetes</taxon>
        <taxon>Sordariomycetidae</taxon>
        <taxon>Sordariales</taxon>
        <taxon>Chaetomiaceae</taxon>
        <taxon>Parachaetomium</taxon>
    </lineage>
</organism>
<evidence type="ECO:0000259" key="2">
    <source>
        <dbReference type="Pfam" id="PF24870"/>
    </source>
</evidence>
<gene>
    <name evidence="3" type="ORF">C8A01DRAFT_41345</name>
</gene>